<dbReference type="Pfam" id="PF13673">
    <property type="entry name" value="Acetyltransf_10"/>
    <property type="match status" value="1"/>
</dbReference>
<gene>
    <name evidence="4" type="ORF">ACFQMJ_00610</name>
</gene>
<evidence type="ECO:0000313" key="4">
    <source>
        <dbReference type="EMBL" id="MFC7147018.1"/>
    </source>
</evidence>
<keyword evidence="2" id="KW-0012">Acyltransferase</keyword>
<keyword evidence="1" id="KW-0808">Transferase</keyword>
<dbReference type="PROSITE" id="PS51186">
    <property type="entry name" value="GNAT"/>
    <property type="match status" value="1"/>
</dbReference>
<dbReference type="Gene3D" id="3.40.630.30">
    <property type="match status" value="1"/>
</dbReference>
<evidence type="ECO:0000259" key="3">
    <source>
        <dbReference type="PROSITE" id="PS51186"/>
    </source>
</evidence>
<organism evidence="4 5">
    <name type="scientific">Cohnella cellulosilytica</name>
    <dbReference type="NCBI Taxonomy" id="986710"/>
    <lineage>
        <taxon>Bacteria</taxon>
        <taxon>Bacillati</taxon>
        <taxon>Bacillota</taxon>
        <taxon>Bacilli</taxon>
        <taxon>Bacillales</taxon>
        <taxon>Paenibacillaceae</taxon>
        <taxon>Cohnella</taxon>
    </lineage>
</organism>
<dbReference type="RefSeq" id="WP_378046826.1">
    <property type="nucleotide sequence ID" value="NZ_JBHMDN010000012.1"/>
</dbReference>
<evidence type="ECO:0000313" key="5">
    <source>
        <dbReference type="Proteomes" id="UP001596378"/>
    </source>
</evidence>
<dbReference type="InterPro" id="IPR050832">
    <property type="entry name" value="Bact_Acetyltransf"/>
</dbReference>
<dbReference type="InterPro" id="IPR000182">
    <property type="entry name" value="GNAT_dom"/>
</dbReference>
<evidence type="ECO:0000256" key="2">
    <source>
        <dbReference type="ARBA" id="ARBA00023315"/>
    </source>
</evidence>
<reference evidence="5" key="1">
    <citation type="journal article" date="2019" name="Int. J. Syst. Evol. Microbiol.">
        <title>The Global Catalogue of Microorganisms (GCM) 10K type strain sequencing project: providing services to taxonomists for standard genome sequencing and annotation.</title>
        <authorList>
            <consortium name="The Broad Institute Genomics Platform"/>
            <consortium name="The Broad Institute Genome Sequencing Center for Infectious Disease"/>
            <person name="Wu L."/>
            <person name="Ma J."/>
        </authorList>
    </citation>
    <scope>NUCLEOTIDE SEQUENCE [LARGE SCALE GENOMIC DNA]</scope>
    <source>
        <strain evidence="5">KCTC 12907</strain>
    </source>
</reference>
<dbReference type="EMBL" id="JBHTAI010000001">
    <property type="protein sequence ID" value="MFC7147018.1"/>
    <property type="molecule type" value="Genomic_DNA"/>
</dbReference>
<sequence>MEWIRVETEEQLREALAVRMEVFVKEQGVPADIEVDEHDASPSACRHYIVQSDSATIAAGRYRTYEPGVAKLQRFAVLKPWRGAGVGTFLLRAMEEEAKREGYRAVILDAQCSAEAFYRRLGYELISSEPFLDAGILHVRMRKNGLA</sequence>
<dbReference type="CDD" id="cd04301">
    <property type="entry name" value="NAT_SF"/>
    <property type="match status" value="1"/>
</dbReference>
<dbReference type="PANTHER" id="PTHR43877">
    <property type="entry name" value="AMINOALKYLPHOSPHONATE N-ACETYLTRANSFERASE-RELATED-RELATED"/>
    <property type="match status" value="1"/>
</dbReference>
<accession>A0ABW2F1E9</accession>
<name>A0ABW2F1E9_9BACL</name>
<dbReference type="SUPFAM" id="SSF55729">
    <property type="entry name" value="Acyl-CoA N-acyltransferases (Nat)"/>
    <property type="match status" value="1"/>
</dbReference>
<feature type="domain" description="N-acetyltransferase" evidence="3">
    <location>
        <begin position="2"/>
        <end position="146"/>
    </location>
</feature>
<keyword evidence="5" id="KW-1185">Reference proteome</keyword>
<dbReference type="InterPro" id="IPR016181">
    <property type="entry name" value="Acyl_CoA_acyltransferase"/>
</dbReference>
<comment type="caution">
    <text evidence="4">The sequence shown here is derived from an EMBL/GenBank/DDBJ whole genome shotgun (WGS) entry which is preliminary data.</text>
</comment>
<dbReference type="Proteomes" id="UP001596378">
    <property type="component" value="Unassembled WGS sequence"/>
</dbReference>
<proteinExistence type="predicted"/>
<protein>
    <submittedName>
        <fullName evidence="4">GNAT family N-acetyltransferase</fullName>
    </submittedName>
</protein>
<evidence type="ECO:0000256" key="1">
    <source>
        <dbReference type="ARBA" id="ARBA00022679"/>
    </source>
</evidence>